<dbReference type="GO" id="GO:0003824">
    <property type="term" value="F:catalytic activity"/>
    <property type="evidence" value="ECO:0007669"/>
    <property type="project" value="InterPro"/>
</dbReference>
<dbReference type="OrthoDB" id="6769313at2759"/>
<dbReference type="KEGG" id="soy:115884829"/>
<dbReference type="InterPro" id="IPR036691">
    <property type="entry name" value="Endo/exonu/phosph_ase_sf"/>
</dbReference>
<evidence type="ECO:0000313" key="3">
    <source>
        <dbReference type="RefSeq" id="XP_030759387.1"/>
    </source>
</evidence>
<dbReference type="PANTHER" id="PTHR23227">
    <property type="entry name" value="BUCENTAUR RELATED"/>
    <property type="match status" value="1"/>
</dbReference>
<dbReference type="Pfam" id="PF03372">
    <property type="entry name" value="Exo_endo_phos"/>
    <property type="match status" value="1"/>
</dbReference>
<sequence>MADENKNTALSPGHLLSEERVRRIPPSSTVRNYRSDQKVKIKVYNSKIRIATWNVRSLYMAGKLANVETEMRRMQIDILGMSEVRWPGSGKQATNNGVIYYSGGTDTFHQYGTAILVSKDIDRSVMEFIPFNDRVMLLKLQTTHRTLNIIQVYAPTNDKSDAEVEDFYSTLEEAMKLTKKGEINMVMGDFNAKIGSGRENDVVGEYGLGTRNARGDKLIQFCIESNLFIANTFFKQHPRRLYTWKSPADKKGRIIRNQIDFILVGQELKKYVQSVKTYPGTDVNSDHNPVVMDFRMRRFKKIAKTQPTPRINTRKLRIPEVHTQVSSRIECEMTKIQNEKQLDIMETWNRIKTSITLIQENDIGHLETNVKKEWMTPEILELMNERRTHKANPALYAELNKRIRRKCRDAKEQ</sequence>
<reference evidence="3" key="1">
    <citation type="submission" date="2025-08" db="UniProtKB">
        <authorList>
            <consortium name="RefSeq"/>
        </authorList>
    </citation>
    <scope>IDENTIFICATION</scope>
    <source>
        <tissue evidence="3">Gonads</tissue>
    </source>
</reference>
<evidence type="ECO:0000259" key="1">
    <source>
        <dbReference type="Pfam" id="PF03372"/>
    </source>
</evidence>
<organism evidence="2 3">
    <name type="scientific">Sitophilus oryzae</name>
    <name type="common">Rice weevil</name>
    <name type="synonym">Curculio oryzae</name>
    <dbReference type="NCBI Taxonomy" id="7048"/>
    <lineage>
        <taxon>Eukaryota</taxon>
        <taxon>Metazoa</taxon>
        <taxon>Ecdysozoa</taxon>
        <taxon>Arthropoda</taxon>
        <taxon>Hexapoda</taxon>
        <taxon>Insecta</taxon>
        <taxon>Pterygota</taxon>
        <taxon>Neoptera</taxon>
        <taxon>Endopterygota</taxon>
        <taxon>Coleoptera</taxon>
        <taxon>Polyphaga</taxon>
        <taxon>Cucujiformia</taxon>
        <taxon>Curculionidae</taxon>
        <taxon>Dryophthorinae</taxon>
        <taxon>Sitophilus</taxon>
    </lineage>
</organism>
<dbReference type="CDD" id="cd09076">
    <property type="entry name" value="L1-EN"/>
    <property type="match status" value="1"/>
</dbReference>
<dbReference type="AlphaFoldDB" id="A0A6J2Y6Z0"/>
<accession>A0A6J2Y6Z0</accession>
<feature type="domain" description="Endonuclease/exonuclease/phosphatase" evidence="1">
    <location>
        <begin position="51"/>
        <end position="280"/>
    </location>
</feature>
<dbReference type="PANTHER" id="PTHR23227:SF85">
    <property type="entry name" value="CRANIOFACIAL DEVELOPMENT PROTEIN 2"/>
    <property type="match status" value="1"/>
</dbReference>
<protein>
    <submittedName>
        <fullName evidence="3">Craniofacial development protein 2-like</fullName>
    </submittedName>
</protein>
<dbReference type="RefSeq" id="XP_030759387.1">
    <property type="nucleotide sequence ID" value="XM_030903527.1"/>
</dbReference>
<dbReference type="InterPro" id="IPR027124">
    <property type="entry name" value="Swc5/CFDP1/2"/>
</dbReference>
<evidence type="ECO:0000313" key="2">
    <source>
        <dbReference type="Proteomes" id="UP000504635"/>
    </source>
</evidence>
<name>A0A6J2Y6Z0_SITOR</name>
<proteinExistence type="predicted"/>
<dbReference type="InParanoid" id="A0A6J2Y6Z0"/>
<dbReference type="Proteomes" id="UP000504635">
    <property type="component" value="Unplaced"/>
</dbReference>
<dbReference type="SUPFAM" id="SSF56219">
    <property type="entry name" value="DNase I-like"/>
    <property type="match status" value="1"/>
</dbReference>
<dbReference type="Gene3D" id="3.60.10.10">
    <property type="entry name" value="Endonuclease/exonuclease/phosphatase"/>
    <property type="match status" value="1"/>
</dbReference>
<dbReference type="InterPro" id="IPR005135">
    <property type="entry name" value="Endo/exonuclease/phosphatase"/>
</dbReference>
<gene>
    <name evidence="3" type="primary">LOC115884829</name>
</gene>
<dbReference type="GeneID" id="115884829"/>
<keyword evidence="2" id="KW-1185">Reference proteome</keyword>